<dbReference type="Pfam" id="PF03466">
    <property type="entry name" value="LysR_substrate"/>
    <property type="match status" value="1"/>
</dbReference>
<dbReference type="SUPFAM" id="SSF46785">
    <property type="entry name" value="Winged helix' DNA-binding domain"/>
    <property type="match status" value="1"/>
</dbReference>
<dbReference type="RefSeq" id="WP_072086036.1">
    <property type="nucleotide sequence ID" value="NZ_CP107081.1"/>
</dbReference>
<dbReference type="InterPro" id="IPR005119">
    <property type="entry name" value="LysR_subst-bd"/>
</dbReference>
<name>A0A9P1PXB7_YEREN</name>
<proteinExistence type="inferred from homology"/>
<comment type="caution">
    <text evidence="6">The sequence shown here is derived from an EMBL/GenBank/DDBJ whole genome shotgun (WGS) entry which is preliminary data.</text>
</comment>
<reference evidence="6 7" key="1">
    <citation type="submission" date="2015-03" db="EMBL/GenBank/DDBJ databases">
        <authorList>
            <consortium name="Pathogen Informatics"/>
            <person name="Murphy D."/>
        </authorList>
    </citation>
    <scope>NUCLEOTIDE SEQUENCE [LARGE SCALE GENOMIC DNA]</scope>
    <source>
        <strain evidence="6 7">IP27818</strain>
    </source>
</reference>
<keyword evidence="3" id="KW-0238">DNA-binding</keyword>
<evidence type="ECO:0000313" key="6">
    <source>
        <dbReference type="EMBL" id="CNG04102.1"/>
    </source>
</evidence>
<comment type="similarity">
    <text evidence="1">Belongs to the LysR transcriptional regulatory family.</text>
</comment>
<dbReference type="InterPro" id="IPR050389">
    <property type="entry name" value="LysR-type_TF"/>
</dbReference>
<keyword evidence="2" id="KW-0805">Transcription regulation</keyword>
<gene>
    <name evidence="6" type="primary">leuO_2</name>
    <name evidence="6" type="ORF">ERS137939_03080</name>
</gene>
<evidence type="ECO:0000256" key="1">
    <source>
        <dbReference type="ARBA" id="ARBA00009437"/>
    </source>
</evidence>
<feature type="domain" description="HTH lysR-type" evidence="5">
    <location>
        <begin position="5"/>
        <end position="62"/>
    </location>
</feature>
<dbReference type="PROSITE" id="PS50931">
    <property type="entry name" value="HTH_LYSR"/>
    <property type="match status" value="1"/>
</dbReference>
<evidence type="ECO:0000259" key="5">
    <source>
        <dbReference type="PROSITE" id="PS50931"/>
    </source>
</evidence>
<dbReference type="InterPro" id="IPR036388">
    <property type="entry name" value="WH-like_DNA-bd_sf"/>
</dbReference>
<dbReference type="Proteomes" id="UP000041356">
    <property type="component" value="Unassembled WGS sequence"/>
</dbReference>
<dbReference type="InterPro" id="IPR000847">
    <property type="entry name" value="LysR_HTH_N"/>
</dbReference>
<dbReference type="EMBL" id="CPZF01000008">
    <property type="protein sequence ID" value="CNG04102.1"/>
    <property type="molecule type" value="Genomic_DNA"/>
</dbReference>
<protein>
    <submittedName>
        <fullName evidence="6">LysR family transcriptional regulator</fullName>
    </submittedName>
</protein>
<dbReference type="GO" id="GO:0003677">
    <property type="term" value="F:DNA binding"/>
    <property type="evidence" value="ECO:0007669"/>
    <property type="project" value="UniProtKB-KW"/>
</dbReference>
<dbReference type="PANTHER" id="PTHR30118">
    <property type="entry name" value="HTH-TYPE TRANSCRIPTIONAL REGULATOR LEUO-RELATED"/>
    <property type="match status" value="1"/>
</dbReference>
<evidence type="ECO:0000256" key="4">
    <source>
        <dbReference type="ARBA" id="ARBA00023163"/>
    </source>
</evidence>
<evidence type="ECO:0000256" key="3">
    <source>
        <dbReference type="ARBA" id="ARBA00023125"/>
    </source>
</evidence>
<accession>A0A9P1PXB7</accession>
<dbReference type="Pfam" id="PF00126">
    <property type="entry name" value="HTH_1"/>
    <property type="match status" value="1"/>
</dbReference>
<organism evidence="6 7">
    <name type="scientific">Yersinia enterocolitica</name>
    <dbReference type="NCBI Taxonomy" id="630"/>
    <lineage>
        <taxon>Bacteria</taxon>
        <taxon>Pseudomonadati</taxon>
        <taxon>Pseudomonadota</taxon>
        <taxon>Gammaproteobacteria</taxon>
        <taxon>Enterobacterales</taxon>
        <taxon>Yersiniaceae</taxon>
        <taxon>Yersinia</taxon>
    </lineage>
</organism>
<keyword evidence="4" id="KW-0804">Transcription</keyword>
<evidence type="ECO:0000256" key="2">
    <source>
        <dbReference type="ARBA" id="ARBA00023015"/>
    </source>
</evidence>
<dbReference type="PANTHER" id="PTHR30118:SF15">
    <property type="entry name" value="TRANSCRIPTIONAL REGULATORY PROTEIN"/>
    <property type="match status" value="1"/>
</dbReference>
<dbReference type="InterPro" id="IPR036390">
    <property type="entry name" value="WH_DNA-bd_sf"/>
</dbReference>
<dbReference type="Gene3D" id="1.10.10.10">
    <property type="entry name" value="Winged helix-like DNA-binding domain superfamily/Winged helix DNA-binding domain"/>
    <property type="match status" value="1"/>
</dbReference>
<dbReference type="Gene3D" id="3.40.190.10">
    <property type="entry name" value="Periplasmic binding protein-like II"/>
    <property type="match status" value="2"/>
</dbReference>
<dbReference type="SUPFAM" id="SSF53850">
    <property type="entry name" value="Periplasmic binding protein-like II"/>
    <property type="match status" value="1"/>
</dbReference>
<evidence type="ECO:0000313" key="7">
    <source>
        <dbReference type="Proteomes" id="UP000041356"/>
    </source>
</evidence>
<dbReference type="AlphaFoldDB" id="A0A9P1PXB7"/>
<sequence>MNSSLDLNLTRVLCAIVETGTVSQTAVRLDMSASAVSVVLNKLRRHYNDPIMFRGGAGMQPTALTLELYKIFKPALEMMDSGVNKSALLNQQGVAMRTLRIRSSSLVEFWLLGYMMQNPPQGHSLSYEFLSNQPSVQKRLELLRRRQIDIDIGFSLENDSAIQRYPLFQSNSVLVCRHDHPRVKEAITLEELKAEELLGWILPQDAVEKEQYLVAFDDIYTVHRTYRSTSFSNLLIHTAHSDALMFAPALFARQMCAILPLKTVKTAFLDSSKLNIYAHIHKAQKSDPVLQHIIGLFSQLEATSALPLSREGQQQ</sequence>
<dbReference type="GO" id="GO:0003700">
    <property type="term" value="F:DNA-binding transcription factor activity"/>
    <property type="evidence" value="ECO:0007669"/>
    <property type="project" value="InterPro"/>
</dbReference>